<dbReference type="AlphaFoldDB" id="A0A7V5XYQ0"/>
<accession>A0A7V5XYQ0</accession>
<proteinExistence type="predicted"/>
<dbReference type="EMBL" id="DTHS01000001">
    <property type="protein sequence ID" value="HHR48047.1"/>
    <property type="molecule type" value="Genomic_DNA"/>
</dbReference>
<comment type="caution">
    <text evidence="1">The sequence shown here is derived from an EMBL/GenBank/DDBJ whole genome shotgun (WGS) entry which is preliminary data.</text>
</comment>
<protein>
    <submittedName>
        <fullName evidence="1">Uncharacterized protein</fullName>
    </submittedName>
</protein>
<reference evidence="1" key="1">
    <citation type="journal article" date="2020" name="mSystems">
        <title>Genome- and Community-Level Interaction Insights into Carbon Utilization and Element Cycling Functions of Hydrothermarchaeota in Hydrothermal Sediment.</title>
        <authorList>
            <person name="Zhou Z."/>
            <person name="Liu Y."/>
            <person name="Xu W."/>
            <person name="Pan J."/>
            <person name="Luo Z.H."/>
            <person name="Li M."/>
        </authorList>
    </citation>
    <scope>NUCLEOTIDE SEQUENCE [LARGE SCALE GENOMIC DNA]</scope>
    <source>
        <strain evidence="1">SpSt-791</strain>
    </source>
</reference>
<gene>
    <name evidence="1" type="ORF">ENV79_00150</name>
</gene>
<name>A0A7V5XYQ0_UNCW3</name>
<sequence>MFRLFNYNKVCEIEKVENGWIVRLRYPKIPSLPSTEAQKQQLKIMSRIIALLSRISAQEQAKGIDEELEPWKEEKSEEEFEEMMREIDRIIEATFDKGKIVKEKEEREKDEETYVFINLDDALNFVRSFFAE</sequence>
<organism evidence="1">
    <name type="scientific">candidate division WOR-3 bacterium</name>
    <dbReference type="NCBI Taxonomy" id="2052148"/>
    <lineage>
        <taxon>Bacteria</taxon>
        <taxon>Bacteria division WOR-3</taxon>
    </lineage>
</organism>
<evidence type="ECO:0000313" key="1">
    <source>
        <dbReference type="EMBL" id="HHR48047.1"/>
    </source>
</evidence>